<keyword evidence="4" id="KW-1185">Reference proteome</keyword>
<dbReference type="VEuPathDB" id="VectorBase:CPIJ009212"/>
<dbReference type="Gene3D" id="3.40.50.150">
    <property type="entry name" value="Vaccinia Virus protein VP39"/>
    <property type="match status" value="1"/>
</dbReference>
<accession>B0WQ90</accession>
<dbReference type="KEGG" id="cqu:CpipJ_CPIJ009212"/>
<name>B0WQ90_CULQU</name>
<dbReference type="OrthoDB" id="7771310at2759"/>
<keyword evidence="2" id="KW-0489">Methyltransferase</keyword>
<dbReference type="Pfam" id="PF08242">
    <property type="entry name" value="Methyltransf_12"/>
    <property type="match status" value="1"/>
</dbReference>
<dbReference type="InterPro" id="IPR029063">
    <property type="entry name" value="SAM-dependent_MTases_sf"/>
</dbReference>
<dbReference type="AlphaFoldDB" id="B0WQ90"/>
<dbReference type="STRING" id="7176.B0WQ90"/>
<evidence type="ECO:0000313" key="2">
    <source>
        <dbReference type="EMBL" id="EDS32753.1"/>
    </source>
</evidence>
<dbReference type="InterPro" id="IPR013217">
    <property type="entry name" value="Methyltransf_12"/>
</dbReference>
<dbReference type="VEuPathDB" id="VectorBase:CQUJHB017449"/>
<dbReference type="HOGENOM" id="CLU_037990_5_0_1"/>
<dbReference type="GO" id="GO:0032259">
    <property type="term" value="P:methylation"/>
    <property type="evidence" value="ECO:0007669"/>
    <property type="project" value="UniProtKB-KW"/>
</dbReference>
<reference evidence="3" key="2">
    <citation type="submission" date="2020-05" db="UniProtKB">
        <authorList>
            <consortium name="EnsemblMetazoa"/>
        </authorList>
    </citation>
    <scope>IDENTIFICATION</scope>
    <source>
        <strain evidence="3">JHB</strain>
    </source>
</reference>
<dbReference type="PANTHER" id="PTHR43861">
    <property type="entry name" value="TRANS-ACONITATE 2-METHYLTRANSFERASE-RELATED"/>
    <property type="match status" value="1"/>
</dbReference>
<organism>
    <name type="scientific">Culex quinquefasciatus</name>
    <name type="common">Southern house mosquito</name>
    <name type="synonym">Culex pungens</name>
    <dbReference type="NCBI Taxonomy" id="7176"/>
    <lineage>
        <taxon>Eukaryota</taxon>
        <taxon>Metazoa</taxon>
        <taxon>Ecdysozoa</taxon>
        <taxon>Arthropoda</taxon>
        <taxon>Hexapoda</taxon>
        <taxon>Insecta</taxon>
        <taxon>Pterygota</taxon>
        <taxon>Neoptera</taxon>
        <taxon>Endopterygota</taxon>
        <taxon>Diptera</taxon>
        <taxon>Nematocera</taxon>
        <taxon>Culicoidea</taxon>
        <taxon>Culicidae</taxon>
        <taxon>Culicinae</taxon>
        <taxon>Culicini</taxon>
        <taxon>Culex</taxon>
        <taxon>Culex</taxon>
    </lineage>
</organism>
<protein>
    <submittedName>
        <fullName evidence="2">Juvenile hormone acid methyltransferase</fullName>
    </submittedName>
</protein>
<evidence type="ECO:0000259" key="1">
    <source>
        <dbReference type="Pfam" id="PF08242"/>
    </source>
</evidence>
<dbReference type="OMA" id="SEMSKAW"/>
<dbReference type="EMBL" id="DS232037">
    <property type="protein sequence ID" value="EDS32753.1"/>
    <property type="molecule type" value="Genomic_DNA"/>
</dbReference>
<dbReference type="eggNOG" id="ENOG502S1MZ">
    <property type="taxonomic scope" value="Eukaryota"/>
</dbReference>
<dbReference type="CDD" id="cd02440">
    <property type="entry name" value="AdoMet_MTases"/>
    <property type="match status" value="1"/>
</dbReference>
<dbReference type="SUPFAM" id="SSF53335">
    <property type="entry name" value="S-adenosyl-L-methionine-dependent methyltransferases"/>
    <property type="match status" value="1"/>
</dbReference>
<dbReference type="PANTHER" id="PTHR43861:SF1">
    <property type="entry name" value="TRANS-ACONITATE 2-METHYLTRANSFERASE"/>
    <property type="match status" value="1"/>
</dbReference>
<reference evidence="2" key="1">
    <citation type="submission" date="2007-03" db="EMBL/GenBank/DDBJ databases">
        <title>Annotation of Culex pipiens quinquefasciatus.</title>
        <authorList>
            <consortium name="The Broad Institute Genome Sequencing Platform"/>
            <person name="Atkinson P.W."/>
            <person name="Hemingway J."/>
            <person name="Christensen B.M."/>
            <person name="Higgs S."/>
            <person name="Kodira C."/>
            <person name="Hannick L."/>
            <person name="Megy K."/>
            <person name="O'Leary S."/>
            <person name="Pearson M."/>
            <person name="Haas B.J."/>
            <person name="Mauceli E."/>
            <person name="Wortman J.R."/>
            <person name="Lee N.H."/>
            <person name="Guigo R."/>
            <person name="Stanke M."/>
            <person name="Alvarado L."/>
            <person name="Amedeo P."/>
            <person name="Antoine C.H."/>
            <person name="Arensburger P."/>
            <person name="Bidwell S.L."/>
            <person name="Crawford M."/>
            <person name="Camaro F."/>
            <person name="Devon K."/>
            <person name="Engels R."/>
            <person name="Hammond M."/>
            <person name="Howarth C."/>
            <person name="Koehrsen M."/>
            <person name="Lawson D."/>
            <person name="Montgomery P."/>
            <person name="Nene V."/>
            <person name="Nusbaum C."/>
            <person name="Puiu D."/>
            <person name="Romero-Severson J."/>
            <person name="Severson D.W."/>
            <person name="Shumway M."/>
            <person name="Sisk P."/>
            <person name="Stolte C."/>
            <person name="Zeng Q."/>
            <person name="Eisenstadt E."/>
            <person name="Fraser-Liggett C."/>
            <person name="Strausberg R."/>
            <person name="Galagan J."/>
            <person name="Birren B."/>
            <person name="Collins F.H."/>
        </authorList>
    </citation>
    <scope>NUCLEOTIDE SEQUENCE [LARGE SCALE GENOMIC DNA]</scope>
    <source>
        <strain evidence="2">JHB</strain>
    </source>
</reference>
<proteinExistence type="predicted"/>
<dbReference type="GO" id="GO:0008168">
    <property type="term" value="F:methyltransferase activity"/>
    <property type="evidence" value="ECO:0007669"/>
    <property type="project" value="UniProtKB-KW"/>
</dbReference>
<dbReference type="InParanoid" id="B0WQ90"/>
<dbReference type="EnsemblMetazoa" id="CPIJ009212-RA">
    <property type="protein sequence ID" value="CPIJ009212-PA"/>
    <property type="gene ID" value="CPIJ009212"/>
</dbReference>
<dbReference type="Proteomes" id="UP000002320">
    <property type="component" value="Unassembled WGS sequence"/>
</dbReference>
<feature type="domain" description="Methyltransferase type 12" evidence="1">
    <location>
        <begin position="77"/>
        <end position="177"/>
    </location>
</feature>
<gene>
    <name evidence="3" type="primary">6041645</name>
    <name evidence="2" type="ORF">CpipJ_CPIJ009212</name>
</gene>
<sequence>MHANVWEDIPRGEDVASCGDDRKFDDVSVQSDSYRAKMQDVQLYSKSKALQMNTTKEILQSSKFVSKWKNHTDLRLLDIGCGDGEALVRLVLPLVPRYSSVLAIDILEPMIRASRDSFGSVPRVSFRVFDIATYDAAAIKHLGKFSHITSNFCLHWIKDQRQLFSNIFKLMLPGGQLMATLLLDTELSKAVRELATMDRWAPFMENWRSYPSVYAQNAQCDYSIREQLELAGFEQIEVEIKLQKFDFKLESQLKVF</sequence>
<evidence type="ECO:0000313" key="3">
    <source>
        <dbReference type="EnsemblMetazoa" id="CPIJ009212-PA"/>
    </source>
</evidence>
<evidence type="ECO:0000313" key="4">
    <source>
        <dbReference type="Proteomes" id="UP000002320"/>
    </source>
</evidence>
<keyword evidence="2" id="KW-0808">Transferase</keyword>